<reference evidence="1 2" key="1">
    <citation type="submission" date="2018-03" db="EMBL/GenBank/DDBJ databases">
        <title>Neisseria weixii sp. nov., isolated from the intestinal contents of Tibetan Plateau pika (Ochotona curzoniae) in Yushu, Qinghai Province, China.</title>
        <authorList>
            <person name="Gui Z."/>
        </authorList>
    </citation>
    <scope>NUCLEOTIDE SEQUENCE [LARGE SCALE GENOMIC DNA]</scope>
    <source>
        <strain evidence="1 2">ATCC 51483</strain>
    </source>
</reference>
<evidence type="ECO:0000313" key="2">
    <source>
        <dbReference type="Proteomes" id="UP000241868"/>
    </source>
</evidence>
<dbReference type="EMBL" id="PXYY01000119">
    <property type="protein sequence ID" value="PSJ79380.1"/>
    <property type="molecule type" value="Genomic_DNA"/>
</dbReference>
<sequence length="73" mass="8706">MLEKAGLLPFYYAERLFLLERLSLRCPGILKSCAALPYFRPSWQCAGIPKQVFRQNKKCQQRWNFQQLSRLKK</sequence>
<dbReference type="AlphaFoldDB" id="A0A2P7TXC4"/>
<evidence type="ECO:0000313" key="1">
    <source>
        <dbReference type="EMBL" id="PSJ79380.1"/>
    </source>
</evidence>
<dbReference type="Proteomes" id="UP000241868">
    <property type="component" value="Unassembled WGS sequence"/>
</dbReference>
<gene>
    <name evidence="1" type="ORF">C7N83_12535</name>
</gene>
<proteinExistence type="predicted"/>
<protein>
    <submittedName>
        <fullName evidence="1">Uncharacterized protein</fullName>
    </submittedName>
</protein>
<accession>A0A2P7TXC4</accession>
<name>A0A2P7TXC4_9NEIS</name>
<organism evidence="1 2">
    <name type="scientific">Neisseria iguanae</name>
    <dbReference type="NCBI Taxonomy" id="90242"/>
    <lineage>
        <taxon>Bacteria</taxon>
        <taxon>Pseudomonadati</taxon>
        <taxon>Pseudomonadota</taxon>
        <taxon>Betaproteobacteria</taxon>
        <taxon>Neisseriales</taxon>
        <taxon>Neisseriaceae</taxon>
        <taxon>Neisseria</taxon>
    </lineage>
</organism>
<comment type="caution">
    <text evidence="1">The sequence shown here is derived from an EMBL/GenBank/DDBJ whole genome shotgun (WGS) entry which is preliminary data.</text>
</comment>
<keyword evidence="2" id="KW-1185">Reference proteome</keyword>